<keyword evidence="1" id="KW-0812">Transmembrane</keyword>
<protein>
    <submittedName>
        <fullName evidence="2">Glucosyltransferase GtrII-like protein</fullName>
    </submittedName>
</protein>
<feature type="transmembrane region" description="Helical" evidence="1">
    <location>
        <begin position="251"/>
        <end position="270"/>
    </location>
</feature>
<accession>A0A4R1NFI9</accession>
<keyword evidence="1" id="KW-0472">Membrane</keyword>
<feature type="transmembrane region" description="Helical" evidence="1">
    <location>
        <begin position="59"/>
        <end position="81"/>
    </location>
</feature>
<feature type="transmembrane region" description="Helical" evidence="1">
    <location>
        <begin position="173"/>
        <end position="190"/>
    </location>
</feature>
<feature type="transmembrane region" description="Helical" evidence="1">
    <location>
        <begin position="118"/>
        <end position="136"/>
    </location>
</feature>
<feature type="transmembrane region" description="Helical" evidence="1">
    <location>
        <begin position="376"/>
        <end position="396"/>
    </location>
</feature>
<feature type="transmembrane region" description="Helical" evidence="1">
    <location>
        <begin position="226"/>
        <end position="244"/>
    </location>
</feature>
<feature type="transmembrane region" description="Helical" evidence="1">
    <location>
        <begin position="6"/>
        <end position="27"/>
    </location>
</feature>
<feature type="transmembrane region" description="Helical" evidence="1">
    <location>
        <begin position="403"/>
        <end position="427"/>
    </location>
</feature>
<gene>
    <name evidence="2" type="ORF">EZJ58_4468</name>
</gene>
<comment type="caution">
    <text evidence="2">The sequence shown here is derived from an EMBL/GenBank/DDBJ whole genome shotgun (WGS) entry which is preliminary data.</text>
</comment>
<evidence type="ECO:0000313" key="2">
    <source>
        <dbReference type="EMBL" id="TCL06233.1"/>
    </source>
</evidence>
<reference evidence="2 3" key="1">
    <citation type="submission" date="2019-02" db="EMBL/GenBank/DDBJ databases">
        <title>Investigation of anaerobic lignin degradation for improved lignocellulosic biofuels.</title>
        <authorList>
            <person name="Deangelis K."/>
        </authorList>
    </citation>
    <scope>NUCLEOTIDE SEQUENCE [LARGE SCALE GENOMIC DNA]</scope>
    <source>
        <strain evidence="2 3">159R</strain>
    </source>
</reference>
<evidence type="ECO:0000313" key="3">
    <source>
        <dbReference type="Proteomes" id="UP000294555"/>
    </source>
</evidence>
<dbReference type="EMBL" id="SJOI01000001">
    <property type="protein sequence ID" value="TCL06233.1"/>
    <property type="molecule type" value="Genomic_DNA"/>
</dbReference>
<keyword evidence="2" id="KW-0808">Transferase</keyword>
<keyword evidence="3" id="KW-1185">Reference proteome</keyword>
<feature type="transmembrane region" description="Helical" evidence="1">
    <location>
        <begin position="202"/>
        <end position="220"/>
    </location>
</feature>
<feature type="transmembrane region" description="Helical" evidence="1">
    <location>
        <begin position="324"/>
        <end position="343"/>
    </location>
</feature>
<sequence length="558" mass="61922">MDVINSVALYGIAGIFMAFVILLAFIYKNTLCRAFNRADHSLAGFAVQLRFDGFNLRELAVLIFIGAVFYGYFLSTFSLSIDNESAALRQDAGVWVSQGRWFTYLIERFLLQQPSVPFAPYVLLIIAFAVSYLALVKAHGYKESWRTYLAYPVFCAFPTWWAIATFYANTPALAIGLVLTSLGAYLYFGAGYTGKIAGHNSLAKNTVVITMLACGIAAYQSLILMFVSYACGILLVRCLRIGGVRRIPLKLLAMAVFRVMLLVSAAILVYEVINKLSQHFIAHDSGYIAKAFFNYDKTLSEPLRVLRSISREQLAIYGGSTKRYGANLAMNGVIICLATLAILRTNFFKNSINFVLWLGVLFSPFALHLVTGGEPLPVRTLIPIAYVSWLACIILLSCQRAVTLLASGILVGLLQIKIIGVTSQYIASATIVQSHDRLLAADIYSRIGELSADFDPNAPLIMDFYGRKIFSTTYYANAWQGTMQGSFFSWDHDNISRITQYMKVMGYHNIVLPSDVERKALSIVFEQMPVWPAAGSVKKVGDIYLIRLSKDPDTTHAI</sequence>
<proteinExistence type="predicted"/>
<organism evidence="2 3">
    <name type="scientific">Sodalis ligni</name>
    <dbReference type="NCBI Taxonomy" id="2697027"/>
    <lineage>
        <taxon>Bacteria</taxon>
        <taxon>Pseudomonadati</taxon>
        <taxon>Pseudomonadota</taxon>
        <taxon>Gammaproteobacteria</taxon>
        <taxon>Enterobacterales</taxon>
        <taxon>Bruguierivoracaceae</taxon>
        <taxon>Sodalis</taxon>
    </lineage>
</organism>
<dbReference type="GO" id="GO:0016740">
    <property type="term" value="F:transferase activity"/>
    <property type="evidence" value="ECO:0007669"/>
    <property type="project" value="UniProtKB-KW"/>
</dbReference>
<keyword evidence="1" id="KW-1133">Transmembrane helix</keyword>
<dbReference type="Pfam" id="PF14264">
    <property type="entry name" value="Glucos_trans_II"/>
    <property type="match status" value="1"/>
</dbReference>
<dbReference type="RefSeq" id="WP_165934223.1">
    <property type="nucleotide sequence ID" value="NZ_SJOI01000001.1"/>
</dbReference>
<dbReference type="InterPro" id="IPR025686">
    <property type="entry name" value="Glucos_trans_II"/>
</dbReference>
<feature type="transmembrane region" description="Helical" evidence="1">
    <location>
        <begin position="148"/>
        <end position="167"/>
    </location>
</feature>
<dbReference type="Proteomes" id="UP000294555">
    <property type="component" value="Unassembled WGS sequence"/>
</dbReference>
<dbReference type="AlphaFoldDB" id="A0A4R1NFI9"/>
<evidence type="ECO:0000256" key="1">
    <source>
        <dbReference type="SAM" id="Phobius"/>
    </source>
</evidence>
<name>A0A4R1NFI9_9GAMM</name>
<feature type="transmembrane region" description="Helical" evidence="1">
    <location>
        <begin position="350"/>
        <end position="370"/>
    </location>
</feature>